<comment type="similarity">
    <text evidence="3">Belongs to the fatty acid desaturase type 2 family.</text>
</comment>
<evidence type="ECO:0000313" key="16">
    <source>
        <dbReference type="Proteomes" id="UP000825729"/>
    </source>
</evidence>
<dbReference type="GO" id="GO:0045300">
    <property type="term" value="F:stearoyl-[ACP] desaturase activity"/>
    <property type="evidence" value="ECO:0007669"/>
    <property type="project" value="InterPro"/>
</dbReference>
<evidence type="ECO:0000313" key="15">
    <source>
        <dbReference type="EMBL" id="KAG9457242.1"/>
    </source>
</evidence>
<sequence length="390" mass="43893">MQTAVLSHHHLLLPPAKNQYPRRISPGINVAAGRRLSRIWAVAAPQQLRRVTHPLPPEKAEVFESLEEWARDSVLPILKPVEECWQPEDFLPDPADSDAFEDQIRDLRARTAGLPDEYFVILVGDMITEDALPTYQTMINTLDAVRDESGCSSKPWAVWTRSWTAEENRHGDLLGKYLYLSGRVDMRMVSKTVQYLIGAGMNPGTDNNPYLGFVYTSFQERATFISHGNTARMAKEGGDPTLARVCGTIAADEKRHEIAYAKIVEKLLEVDPTGAMLAIEDMMKKKIAMPAHLMHDGRDLRLFDHFAAVAQKLGVYTAADYADILEFLVGRWKLEKIGGLAGDAARAQDFVCGLAQRIRKLQERADERARRSGPHNVRFSWIFDREVSLP</sequence>
<keyword evidence="13" id="KW-0275">Fatty acid biosynthesis</keyword>
<evidence type="ECO:0000256" key="8">
    <source>
        <dbReference type="ARBA" id="ARBA00022832"/>
    </source>
</evidence>
<evidence type="ECO:0000256" key="11">
    <source>
        <dbReference type="ARBA" id="ARBA00023004"/>
    </source>
</evidence>
<dbReference type="AlphaFoldDB" id="A0AAV7FB15"/>
<keyword evidence="4" id="KW-0444">Lipid biosynthesis</keyword>
<dbReference type="Pfam" id="PF03405">
    <property type="entry name" value="FA_desaturase_2"/>
    <property type="match status" value="1"/>
</dbReference>
<keyword evidence="10" id="KW-0560">Oxidoreductase</keyword>
<feature type="binding site" evidence="14">
    <location>
        <position position="129"/>
    </location>
    <ligand>
        <name>Fe cation</name>
        <dbReference type="ChEBI" id="CHEBI:24875"/>
        <label>1</label>
    </ligand>
</feature>
<proteinExistence type="inferred from homology"/>
<evidence type="ECO:0008006" key="17">
    <source>
        <dbReference type="Google" id="ProtNLM"/>
    </source>
</evidence>
<dbReference type="FunFam" id="1.10.620.20:FF:000002">
    <property type="entry name" value="Stearoyl-[acyl-carrier-protein] 9-desaturase, chloroplastic"/>
    <property type="match status" value="1"/>
</dbReference>
<dbReference type="InterPro" id="IPR005067">
    <property type="entry name" value="Fatty_acid_desaturase-2"/>
</dbReference>
<feature type="binding site" evidence="14">
    <location>
        <position position="220"/>
    </location>
    <ligand>
        <name>Fe cation</name>
        <dbReference type="ChEBI" id="CHEBI:24875"/>
        <label>2</label>
    </ligand>
</feature>
<comment type="cofactor">
    <cofactor evidence="14">
        <name>Fe cation</name>
        <dbReference type="ChEBI" id="CHEBI:24875"/>
    </cofactor>
    <text evidence="14">Binds 2 iron ions per subunit.</text>
</comment>
<evidence type="ECO:0000256" key="1">
    <source>
        <dbReference type="ARBA" id="ARBA00001954"/>
    </source>
</evidence>
<feature type="binding site" evidence="14">
    <location>
        <position position="170"/>
    </location>
    <ligand>
        <name>Fe cation</name>
        <dbReference type="ChEBI" id="CHEBI:24875"/>
        <label>1</label>
    </ligand>
</feature>
<dbReference type="InterPro" id="IPR012348">
    <property type="entry name" value="RNR-like"/>
</dbReference>
<accession>A0AAV7FB15</accession>
<dbReference type="GO" id="GO:0006633">
    <property type="term" value="P:fatty acid biosynthetic process"/>
    <property type="evidence" value="ECO:0007669"/>
    <property type="project" value="UniProtKB-KW"/>
</dbReference>
<dbReference type="PIRSF" id="PIRSF000346">
    <property type="entry name" value="Dlt9_acylACP_des"/>
    <property type="match status" value="1"/>
</dbReference>
<evidence type="ECO:0000256" key="12">
    <source>
        <dbReference type="ARBA" id="ARBA00023098"/>
    </source>
</evidence>
<dbReference type="GO" id="GO:0009570">
    <property type="term" value="C:chloroplast stroma"/>
    <property type="evidence" value="ECO:0007669"/>
    <property type="project" value="TreeGrafter"/>
</dbReference>
<dbReference type="CDD" id="cd01050">
    <property type="entry name" value="Acyl_ACP_Desat"/>
    <property type="match status" value="1"/>
</dbReference>
<keyword evidence="11 14" id="KW-0408">Iron</keyword>
<evidence type="ECO:0000256" key="9">
    <source>
        <dbReference type="ARBA" id="ARBA00022946"/>
    </source>
</evidence>
<dbReference type="PANTHER" id="PTHR31155">
    <property type="entry name" value="ACYL- ACYL-CARRIER-PROTEIN DESATURASE-RELATED"/>
    <property type="match status" value="1"/>
</dbReference>
<dbReference type="SUPFAM" id="SSF47240">
    <property type="entry name" value="Ferritin-like"/>
    <property type="match status" value="1"/>
</dbReference>
<keyword evidence="12" id="KW-0443">Lipid metabolism</keyword>
<dbReference type="Gene3D" id="1.10.620.20">
    <property type="entry name" value="Ribonucleotide Reductase, subunit A"/>
    <property type="match status" value="1"/>
</dbReference>
<evidence type="ECO:0000256" key="4">
    <source>
        <dbReference type="ARBA" id="ARBA00022516"/>
    </source>
</evidence>
<dbReference type="PANTHER" id="PTHR31155:SF31">
    <property type="entry name" value="STEAROYL-[ACYL-CARRIER-PROTEIN] 9-DESATURASE 6, CHLOROPLASTIC"/>
    <property type="match status" value="1"/>
</dbReference>
<reference evidence="15 16" key="1">
    <citation type="submission" date="2021-07" db="EMBL/GenBank/DDBJ databases">
        <title>The Aristolochia fimbriata genome: insights into angiosperm evolution, floral development and chemical biosynthesis.</title>
        <authorList>
            <person name="Jiao Y."/>
        </authorList>
    </citation>
    <scope>NUCLEOTIDE SEQUENCE [LARGE SCALE GENOMIC DNA]</scope>
    <source>
        <strain evidence="15">IBCAS-2021</strain>
        <tissue evidence="15">Leaf</tissue>
    </source>
</reference>
<evidence type="ECO:0000256" key="13">
    <source>
        <dbReference type="ARBA" id="ARBA00023160"/>
    </source>
</evidence>
<comment type="caution">
    <text evidence="15">The sequence shown here is derived from an EMBL/GenBank/DDBJ whole genome shotgun (WGS) entry which is preliminary data.</text>
</comment>
<feature type="binding site" evidence="14">
    <location>
        <position position="167"/>
    </location>
    <ligand>
        <name>Fe cation</name>
        <dbReference type="ChEBI" id="CHEBI:24875"/>
        <label>1</label>
    </ligand>
</feature>
<name>A0AAV7FB15_ARIFI</name>
<evidence type="ECO:0000256" key="7">
    <source>
        <dbReference type="ARBA" id="ARBA00022723"/>
    </source>
</evidence>
<evidence type="ECO:0000256" key="14">
    <source>
        <dbReference type="PIRSR" id="PIRSR000346-1"/>
    </source>
</evidence>
<dbReference type="InterPro" id="IPR009078">
    <property type="entry name" value="Ferritin-like_SF"/>
</dbReference>
<keyword evidence="7 14" id="KW-0479">Metal-binding</keyword>
<keyword evidence="8" id="KW-0276">Fatty acid metabolism</keyword>
<feature type="binding site" evidence="14">
    <location>
        <position position="253"/>
    </location>
    <ligand>
        <name>Fe cation</name>
        <dbReference type="ChEBI" id="CHEBI:24875"/>
        <label>2</label>
    </ligand>
</feature>
<keyword evidence="6" id="KW-0934">Plastid</keyword>
<feature type="binding site" evidence="14">
    <location>
        <position position="256"/>
    </location>
    <ligand>
        <name>Fe cation</name>
        <dbReference type="ChEBI" id="CHEBI:24875"/>
        <label>2</label>
    </ligand>
</feature>
<evidence type="ECO:0000256" key="3">
    <source>
        <dbReference type="ARBA" id="ARBA00008749"/>
    </source>
</evidence>
<keyword evidence="9" id="KW-0809">Transit peptide</keyword>
<protein>
    <recommendedName>
        <fullName evidence="17">Acyl-[acyl-carrier-protein] desaturase</fullName>
    </recommendedName>
</protein>
<comment type="cofactor">
    <cofactor evidence="1">
        <name>Fe(2+)</name>
        <dbReference type="ChEBI" id="CHEBI:29033"/>
    </cofactor>
</comment>
<dbReference type="Proteomes" id="UP000825729">
    <property type="component" value="Unassembled WGS sequence"/>
</dbReference>
<evidence type="ECO:0000256" key="6">
    <source>
        <dbReference type="ARBA" id="ARBA00022640"/>
    </source>
</evidence>
<keyword evidence="16" id="KW-1185">Reference proteome</keyword>
<feature type="binding site" evidence="14">
    <location>
        <position position="253"/>
    </location>
    <ligand>
        <name>Fe cation</name>
        <dbReference type="ChEBI" id="CHEBI:24875"/>
        <label>1</label>
    </ligand>
</feature>
<gene>
    <name evidence="15" type="ORF">H6P81_001750</name>
</gene>
<organism evidence="15 16">
    <name type="scientific">Aristolochia fimbriata</name>
    <name type="common">White veined hardy Dutchman's pipe vine</name>
    <dbReference type="NCBI Taxonomy" id="158543"/>
    <lineage>
        <taxon>Eukaryota</taxon>
        <taxon>Viridiplantae</taxon>
        <taxon>Streptophyta</taxon>
        <taxon>Embryophyta</taxon>
        <taxon>Tracheophyta</taxon>
        <taxon>Spermatophyta</taxon>
        <taxon>Magnoliopsida</taxon>
        <taxon>Magnoliidae</taxon>
        <taxon>Piperales</taxon>
        <taxon>Aristolochiaceae</taxon>
        <taxon>Aristolochia</taxon>
    </lineage>
</organism>
<evidence type="ECO:0000256" key="2">
    <source>
        <dbReference type="ARBA" id="ARBA00004229"/>
    </source>
</evidence>
<keyword evidence="5" id="KW-0150">Chloroplast</keyword>
<evidence type="ECO:0000256" key="5">
    <source>
        <dbReference type="ARBA" id="ARBA00022528"/>
    </source>
</evidence>
<dbReference type="EMBL" id="JAINDJ010000002">
    <property type="protein sequence ID" value="KAG9457242.1"/>
    <property type="molecule type" value="Genomic_DNA"/>
</dbReference>
<comment type="subcellular location">
    <subcellularLocation>
        <location evidence="2">Plastid</location>
        <location evidence="2">Chloroplast</location>
    </subcellularLocation>
</comment>
<feature type="binding site" evidence="14">
    <location>
        <position position="167"/>
    </location>
    <ligand>
        <name>Fe cation</name>
        <dbReference type="ChEBI" id="CHEBI:24875"/>
        <label>2</label>
    </ligand>
</feature>
<evidence type="ECO:0000256" key="10">
    <source>
        <dbReference type="ARBA" id="ARBA00023002"/>
    </source>
</evidence>
<dbReference type="GO" id="GO:0046872">
    <property type="term" value="F:metal ion binding"/>
    <property type="evidence" value="ECO:0007669"/>
    <property type="project" value="UniProtKB-KW"/>
</dbReference>